<evidence type="ECO:0000256" key="8">
    <source>
        <dbReference type="SAM" id="MobiDB-lite"/>
    </source>
</evidence>
<comment type="cofactor">
    <cofactor evidence="1">
        <name>heme</name>
        <dbReference type="ChEBI" id="CHEBI:30413"/>
    </cofactor>
</comment>
<reference evidence="9 10" key="1">
    <citation type="submission" date="2016-10" db="EMBL/GenBank/DDBJ databases">
        <authorList>
            <person name="Varghese N."/>
            <person name="Submissions S."/>
        </authorList>
    </citation>
    <scope>NUCLEOTIDE SEQUENCE [LARGE SCALE GENOMIC DNA]</scope>
    <source>
        <strain evidence="9 10">DSM 16392</strain>
    </source>
</reference>
<keyword evidence="10" id="KW-1185">Reference proteome</keyword>
<keyword evidence="7" id="KW-0503">Monooxygenase</keyword>
<dbReference type="PRINTS" id="PR00463">
    <property type="entry name" value="EP450I"/>
</dbReference>
<dbReference type="Pfam" id="PF00067">
    <property type="entry name" value="p450"/>
    <property type="match status" value="1"/>
</dbReference>
<dbReference type="SUPFAM" id="SSF48264">
    <property type="entry name" value="Cytochrome P450"/>
    <property type="match status" value="1"/>
</dbReference>
<keyword evidence="5" id="KW-0560">Oxidoreductase</keyword>
<dbReference type="PANTHER" id="PTHR24292">
    <property type="entry name" value="CYTOCHROME P450"/>
    <property type="match status" value="1"/>
</dbReference>
<dbReference type="InterPro" id="IPR050476">
    <property type="entry name" value="Insect_CytP450_Detox"/>
</dbReference>
<name>A0A1I3ZTQ8_9HYPH</name>
<keyword evidence="3" id="KW-0349">Heme</keyword>
<evidence type="ECO:0000256" key="2">
    <source>
        <dbReference type="ARBA" id="ARBA00010617"/>
    </source>
</evidence>
<gene>
    <name evidence="9" type="ORF">SAMN04488518_105275</name>
</gene>
<dbReference type="InterPro" id="IPR036396">
    <property type="entry name" value="Cyt_P450_sf"/>
</dbReference>
<dbReference type="RefSeq" id="WP_093519595.1">
    <property type="nucleotide sequence ID" value="NZ_FOSK01000005.1"/>
</dbReference>
<protein>
    <submittedName>
        <fullName evidence="9">Cytochrome P450</fullName>
    </submittedName>
</protein>
<dbReference type="InterPro" id="IPR001128">
    <property type="entry name" value="Cyt_P450"/>
</dbReference>
<dbReference type="PANTHER" id="PTHR24292:SF54">
    <property type="entry name" value="CYP9F3-RELATED"/>
    <property type="match status" value="1"/>
</dbReference>
<comment type="similarity">
    <text evidence="2">Belongs to the cytochrome P450 family.</text>
</comment>
<dbReference type="EMBL" id="FOSK01000005">
    <property type="protein sequence ID" value="SFK47393.1"/>
    <property type="molecule type" value="Genomic_DNA"/>
</dbReference>
<comment type="caution">
    <text evidence="9">The sequence shown here is derived from an EMBL/GenBank/DDBJ whole genome shotgun (WGS) entry which is preliminary data.</text>
</comment>
<dbReference type="InterPro" id="IPR002401">
    <property type="entry name" value="Cyt_P450_E_grp-I"/>
</dbReference>
<evidence type="ECO:0000256" key="1">
    <source>
        <dbReference type="ARBA" id="ARBA00001971"/>
    </source>
</evidence>
<evidence type="ECO:0000313" key="9">
    <source>
        <dbReference type="EMBL" id="SFK47393.1"/>
    </source>
</evidence>
<evidence type="ECO:0000256" key="3">
    <source>
        <dbReference type="ARBA" id="ARBA00022617"/>
    </source>
</evidence>
<dbReference type="Gene3D" id="1.10.630.10">
    <property type="entry name" value="Cytochrome P450"/>
    <property type="match status" value="1"/>
</dbReference>
<feature type="region of interest" description="Disordered" evidence="8">
    <location>
        <begin position="1"/>
        <end position="21"/>
    </location>
</feature>
<evidence type="ECO:0000256" key="6">
    <source>
        <dbReference type="ARBA" id="ARBA00023004"/>
    </source>
</evidence>
<organism evidence="9 10">
    <name type="scientific">Pseudovibrio ascidiaceicola</name>
    <dbReference type="NCBI Taxonomy" id="285279"/>
    <lineage>
        <taxon>Bacteria</taxon>
        <taxon>Pseudomonadati</taxon>
        <taxon>Pseudomonadota</taxon>
        <taxon>Alphaproteobacteria</taxon>
        <taxon>Hyphomicrobiales</taxon>
        <taxon>Stappiaceae</taxon>
        <taxon>Pseudovibrio</taxon>
    </lineage>
</organism>
<evidence type="ECO:0000313" key="10">
    <source>
        <dbReference type="Proteomes" id="UP000199598"/>
    </source>
</evidence>
<evidence type="ECO:0000256" key="7">
    <source>
        <dbReference type="ARBA" id="ARBA00023033"/>
    </source>
</evidence>
<keyword evidence="6" id="KW-0408">Iron</keyword>
<proteinExistence type="inferred from homology"/>
<sequence>MDTNNSLYRPPAPHPYTEGTGDFDGVETNLLKHLPEELYKADIVDISTSEQPNFLINDPDLISVIFEEKPEIFVKAEGMIELLRPLLGDHPIVTSNNRCVDQRDMIRPIGTMRTQQVNFEHIQNSINRFGDYCEEIQNENRVIDLSLLLRRLNADIAYRMLFSNELPTDVFNEINSHARDFETRISQVIRETAEQGVAWQLPKLPQTAMYAAQQLRYLVSMLIDGNIQHNSFSHHSFLHKFLIARSPETNIPFTRKQIVDHVATILNSQELAAAALMWAFFVLSQCPEAKQKIREEVCKVGGHDDIQFEQLSRLRYTRNVFREILRLYPPIPHLTRRASRPIKLGKLALEEGAQITVSPWIVHRHQQYWFNPDRFDPERYMRKDQHIIMKSFLPFGRGLRMCTGASSAILQGTLILASLVKKFDIEILNADKVEPEGVLFLAPTRPIVCKVTPLRS</sequence>
<evidence type="ECO:0000256" key="5">
    <source>
        <dbReference type="ARBA" id="ARBA00023002"/>
    </source>
</evidence>
<keyword evidence="4" id="KW-0479">Metal-binding</keyword>
<dbReference type="Proteomes" id="UP000199598">
    <property type="component" value="Unassembled WGS sequence"/>
</dbReference>
<evidence type="ECO:0000256" key="4">
    <source>
        <dbReference type="ARBA" id="ARBA00022723"/>
    </source>
</evidence>
<accession>A0A1I3ZTQ8</accession>